<feature type="compositionally biased region" description="Basic and acidic residues" evidence="1">
    <location>
        <begin position="111"/>
        <end position="124"/>
    </location>
</feature>
<dbReference type="AlphaFoldDB" id="A0ABD3MQM1"/>
<accession>A0ABD3MQM1</accession>
<feature type="region of interest" description="Disordered" evidence="1">
    <location>
        <begin position="111"/>
        <end position="134"/>
    </location>
</feature>
<name>A0ABD3MQM1_9STRA</name>
<gene>
    <name evidence="2" type="ORF">ACHAW5_007758</name>
</gene>
<dbReference type="EMBL" id="JALLAZ020001737">
    <property type="protein sequence ID" value="KAL3766063.1"/>
    <property type="molecule type" value="Genomic_DNA"/>
</dbReference>
<evidence type="ECO:0000313" key="2">
    <source>
        <dbReference type="EMBL" id="KAL3766063.1"/>
    </source>
</evidence>
<comment type="caution">
    <text evidence="2">The sequence shown here is derived from an EMBL/GenBank/DDBJ whole genome shotgun (WGS) entry which is preliminary data.</text>
</comment>
<proteinExistence type="predicted"/>
<dbReference type="Proteomes" id="UP001530315">
    <property type="component" value="Unassembled WGS sequence"/>
</dbReference>
<reference evidence="2 3" key="1">
    <citation type="submission" date="2024-10" db="EMBL/GenBank/DDBJ databases">
        <title>Updated reference genomes for cyclostephanoid diatoms.</title>
        <authorList>
            <person name="Roberts W.R."/>
            <person name="Alverson A.J."/>
        </authorList>
    </citation>
    <scope>NUCLEOTIDE SEQUENCE [LARGE SCALE GENOMIC DNA]</scope>
    <source>
        <strain evidence="2 3">AJA276-08</strain>
    </source>
</reference>
<keyword evidence="3" id="KW-1185">Reference proteome</keyword>
<evidence type="ECO:0000313" key="3">
    <source>
        <dbReference type="Proteomes" id="UP001530315"/>
    </source>
</evidence>
<sequence>MSLSSSFHLLSFQRKVQDAMRDVERTLEIERRPRLASDVDHAYGDKYALVDLTSNVAIIAYANCLERLGIDVKTLMMISSSIDGGTNKSVTLRFDMSTTWEFSKEVGVDVPAERSWEDNEETRGGGDNSSSKKTRVMKAINHVTEFHWKVKNIWSISVYSGTAFEDKKVVKSRQCETILITQSKGGISGSTNLPPIELSLTWFLEQIDANELASKFKVDIEAEGTKTPRRNDAVQRAEEFASDLRQWCDRIQHSFIARHLKSIVQAHNPAIPKPQAHTVERLMGVKDQYSLFNPILPLMKDEGSSSNEDDVENKQHSIKLRSSYIDDDENKLLLSQNDMSKLLNQHIQTLDVAISGLCTNWSSDESECLLSSSEAALSLLIGHLIDLSDQYTATMNYVESMLETQLVNAIGKRLTPNDLDKFVKYHNARLLSPIPQPFSHAIRCPGHNPVGLLTIESDDGEIECIHTHSREVLKSSLKVPLSAATVLELTGNQYLHGYMNHRFGTSSKRHQLVARARQFSSFIMIVGNMTNASTLDPKDAVIVQNKDEVIISLLLDELPTAKEFKDAVKSLSPEQQRFARAYRKMQLSSSIFGVCIVQIKPQLEALLGLPADALDKEMKLTQDLMELFVEYQVPSDMLSYSGFLENVTTQEKVSNVKDNVKSVLDVVNEEKEKQLKSEQAKTEMAMEGMLQGIAANHFVPEMQECAAPSPMYKMAASQAKLSARHRSRGIASPMQLHSVPSPEGFASSLGSPAHSSISGDVLCSAVASDEMQRIHHNQEGLERSSSSSVPSSQSVLLPTARGVDFTLIPQILDEAIEKCAQSTALRSTTIKTGHWSRSRQENLLTNPKQMQLSNDDTKRERNKAFDLLDALSRSGCFPIAYSDLHVIVAITHCFDKDVMSTVVCDNVNPIEKLECSTLILASAVHGVPARKLIGDANEVQRLAGLLPLLLQSAENNDVNTDENAAQEG</sequence>
<organism evidence="2 3">
    <name type="scientific">Stephanodiscus triporus</name>
    <dbReference type="NCBI Taxonomy" id="2934178"/>
    <lineage>
        <taxon>Eukaryota</taxon>
        <taxon>Sar</taxon>
        <taxon>Stramenopiles</taxon>
        <taxon>Ochrophyta</taxon>
        <taxon>Bacillariophyta</taxon>
        <taxon>Coscinodiscophyceae</taxon>
        <taxon>Thalassiosirophycidae</taxon>
        <taxon>Stephanodiscales</taxon>
        <taxon>Stephanodiscaceae</taxon>
        <taxon>Stephanodiscus</taxon>
    </lineage>
</organism>
<evidence type="ECO:0000256" key="1">
    <source>
        <dbReference type="SAM" id="MobiDB-lite"/>
    </source>
</evidence>
<protein>
    <submittedName>
        <fullName evidence="2">Uncharacterized protein</fullName>
    </submittedName>
</protein>